<keyword evidence="4" id="KW-1185">Reference proteome</keyword>
<feature type="chain" id="PRO_5039335629" description="Lipoprotein" evidence="2">
    <location>
        <begin position="20"/>
        <end position="461"/>
    </location>
</feature>
<evidence type="ECO:0000313" key="4">
    <source>
        <dbReference type="Proteomes" id="UP000652477"/>
    </source>
</evidence>
<protein>
    <recommendedName>
        <fullName evidence="5">Lipoprotein</fullName>
    </recommendedName>
</protein>
<reference evidence="3" key="1">
    <citation type="submission" date="2020-08" db="EMBL/GenBank/DDBJ databases">
        <title>Genome public.</title>
        <authorList>
            <person name="Liu C."/>
            <person name="Sun Q."/>
        </authorList>
    </citation>
    <scope>NUCLEOTIDE SEQUENCE</scope>
    <source>
        <strain evidence="3">NSJ-55</strain>
    </source>
</reference>
<dbReference type="Pfam" id="PF20316">
    <property type="entry name" value="DUF6612"/>
    <property type="match status" value="1"/>
</dbReference>
<feature type="compositionally biased region" description="Basic and acidic residues" evidence="1">
    <location>
        <begin position="283"/>
        <end position="296"/>
    </location>
</feature>
<proteinExistence type="predicted"/>
<evidence type="ECO:0000256" key="1">
    <source>
        <dbReference type="SAM" id="MobiDB-lite"/>
    </source>
</evidence>
<dbReference type="AlphaFoldDB" id="A0A923LJ54"/>
<evidence type="ECO:0008006" key="5">
    <source>
        <dbReference type="Google" id="ProtNLM"/>
    </source>
</evidence>
<gene>
    <name evidence="3" type="ORF">H8S37_10045</name>
</gene>
<accession>A0A923LJ54</accession>
<name>A0A923LJ54_9FIRM</name>
<comment type="caution">
    <text evidence="3">The sequence shown here is derived from an EMBL/GenBank/DDBJ whole genome shotgun (WGS) entry which is preliminary data.</text>
</comment>
<dbReference type="Proteomes" id="UP000652477">
    <property type="component" value="Unassembled WGS sequence"/>
</dbReference>
<feature type="compositionally biased region" description="Acidic residues" evidence="1">
    <location>
        <begin position="270"/>
        <end position="282"/>
    </location>
</feature>
<organism evidence="3 4">
    <name type="scientific">Mediterraneibacter hominis</name>
    <dbReference type="NCBI Taxonomy" id="2763054"/>
    <lineage>
        <taxon>Bacteria</taxon>
        <taxon>Bacillati</taxon>
        <taxon>Bacillota</taxon>
        <taxon>Clostridia</taxon>
        <taxon>Lachnospirales</taxon>
        <taxon>Lachnospiraceae</taxon>
        <taxon>Mediterraneibacter</taxon>
    </lineage>
</organism>
<dbReference type="RefSeq" id="WP_186875933.1">
    <property type="nucleotide sequence ID" value="NZ_JACOPF010000002.1"/>
</dbReference>
<evidence type="ECO:0000313" key="3">
    <source>
        <dbReference type="EMBL" id="MBC5689258.1"/>
    </source>
</evidence>
<dbReference type="PROSITE" id="PS51257">
    <property type="entry name" value="PROKAR_LIPOPROTEIN"/>
    <property type="match status" value="1"/>
</dbReference>
<dbReference type="Gene3D" id="2.50.20.20">
    <property type="match status" value="1"/>
</dbReference>
<evidence type="ECO:0000256" key="2">
    <source>
        <dbReference type="SAM" id="SignalP"/>
    </source>
</evidence>
<keyword evidence="2" id="KW-0732">Signal</keyword>
<dbReference type="EMBL" id="JACOPF010000002">
    <property type="protein sequence ID" value="MBC5689258.1"/>
    <property type="molecule type" value="Genomic_DNA"/>
</dbReference>
<feature type="signal peptide" evidence="2">
    <location>
        <begin position="1"/>
        <end position="19"/>
    </location>
</feature>
<sequence>MKKNSKRVAAAGIVAVMTAAIVSGCGTKATPENLFNDMSKNMEDVESVLCNMNMEASLTDGTDSMEISMKLEVEATQKPEAAHLKGNVSIGVSGTDMNTEVEGYSIKEDDKYLSYSMVENEWSKTEMDESEVDVLNDNMFGGLKDAADDFELSKDLTEIEGEECFELTGDIKGDTLTSLMDEEMMSSFGLDVLADEGVMADVTIPCTVEVYKDSILPARLNIDMKEVMESILEESGEDVEVSDYFIEMTYAEYDSVDEITVPNEVKEAVSDSDADIDDEEDSKDTKKEASAAKQSEELGESWDSYTVQINDTVITLPCEFADIEAAGLTLNSSYTPENYVVNADEYELAYFMDANGNEIMVDAINTSGEAKELKDCLIGGISVDDYGVENGGMTVIFPGGIQIGSTKEDVTAAYGACEDVYEGDYMHMYNWYAADSYFNGCEIDFDAETGLVMSMYLDRHE</sequence>
<dbReference type="InterPro" id="IPR046720">
    <property type="entry name" value="DUF6612"/>
</dbReference>
<feature type="region of interest" description="Disordered" evidence="1">
    <location>
        <begin position="266"/>
        <end position="298"/>
    </location>
</feature>